<proteinExistence type="predicted"/>
<feature type="transmembrane region" description="Helical" evidence="1">
    <location>
        <begin position="88"/>
        <end position="109"/>
    </location>
</feature>
<dbReference type="PANTHER" id="PTHR37299">
    <property type="entry name" value="TRANSCRIPTIONAL REGULATOR-RELATED"/>
    <property type="match status" value="1"/>
</dbReference>
<dbReference type="Proteomes" id="UP000027100">
    <property type="component" value="Unassembled WGS sequence"/>
</dbReference>
<keyword evidence="4" id="KW-1185">Reference proteome</keyword>
<feature type="transmembrane region" description="Helical" evidence="1">
    <location>
        <begin position="55"/>
        <end position="76"/>
    </location>
</feature>
<keyword evidence="3" id="KW-0238">DNA-binding</keyword>
<sequence>MTTGRQSGASGRPRFRLGPWASIALVTIPVVLVNATSDLIEMQRSGLTVHTVEPFIWEITSAAVLVLMAPLVGWAVKRWPLLGPRLPLALLIHAGLSVPFSLAHVGAMVPAREAAYAVRGWPYDFFSGGLWVTLLYEWRKDLITYGIFVGVYTAYAWWAAREAAPAPDASRGPERIEVKAGGRTLFLLPGEILWLEAAGNYVTLHTAGGSHLLRATLADWGKRLSARDSARTNPDISGQIETSPDAKPDFVRIHRSRIVNRHHIRETRTTSSGDFELTLSNGAMLTGSRRFRSGLG</sequence>
<dbReference type="InterPro" id="IPR046947">
    <property type="entry name" value="LytR-like"/>
</dbReference>
<evidence type="ECO:0000259" key="2">
    <source>
        <dbReference type="PROSITE" id="PS50930"/>
    </source>
</evidence>
<dbReference type="EMBL" id="ARYM01000014">
    <property type="protein sequence ID" value="KCZ97930.1"/>
    <property type="molecule type" value="Genomic_DNA"/>
</dbReference>
<dbReference type="GO" id="GO:0000156">
    <property type="term" value="F:phosphorelay response regulator activity"/>
    <property type="evidence" value="ECO:0007669"/>
    <property type="project" value="InterPro"/>
</dbReference>
<dbReference type="OrthoDB" id="9781059at2"/>
<dbReference type="InterPro" id="IPR012379">
    <property type="entry name" value="LytTR_MHYE"/>
</dbReference>
<dbReference type="PIRSF" id="PIRSF031767">
    <property type="entry name" value="MHYE_LytTR"/>
    <property type="match status" value="1"/>
</dbReference>
<evidence type="ECO:0000313" key="3">
    <source>
        <dbReference type="EMBL" id="KCZ97930.1"/>
    </source>
</evidence>
<comment type="caution">
    <text evidence="3">The sequence shown here is derived from an EMBL/GenBank/DDBJ whole genome shotgun (WGS) entry which is preliminary data.</text>
</comment>
<keyword evidence="1" id="KW-0472">Membrane</keyword>
<protein>
    <submittedName>
        <fullName evidence="3">Putative DNA-binding protein</fullName>
    </submittedName>
</protein>
<dbReference type="Gene3D" id="2.40.50.1020">
    <property type="entry name" value="LytTr DNA-binding domain"/>
    <property type="match status" value="1"/>
</dbReference>
<dbReference type="SMART" id="SM00850">
    <property type="entry name" value="LytTR"/>
    <property type="match status" value="1"/>
</dbReference>
<accession>A0A062VIP7</accession>
<evidence type="ECO:0000313" key="4">
    <source>
        <dbReference type="Proteomes" id="UP000027100"/>
    </source>
</evidence>
<dbReference type="PANTHER" id="PTHR37299:SF1">
    <property type="entry name" value="STAGE 0 SPORULATION PROTEIN A HOMOLOG"/>
    <property type="match status" value="1"/>
</dbReference>
<dbReference type="RefSeq" id="WP_035599402.1">
    <property type="nucleotide sequence ID" value="NZ_ARYM01000014.1"/>
</dbReference>
<dbReference type="PATRIC" id="fig|1280954.3.peg.2577"/>
<dbReference type="STRING" id="1280954.HPO_12728"/>
<feature type="transmembrane region" description="Helical" evidence="1">
    <location>
        <begin position="142"/>
        <end position="160"/>
    </location>
</feature>
<dbReference type="GO" id="GO:0003677">
    <property type="term" value="F:DNA binding"/>
    <property type="evidence" value="ECO:0007669"/>
    <property type="project" value="UniProtKB-KW"/>
</dbReference>
<evidence type="ECO:0000256" key="1">
    <source>
        <dbReference type="SAM" id="Phobius"/>
    </source>
</evidence>
<keyword evidence="1" id="KW-1133">Transmembrane helix</keyword>
<gene>
    <name evidence="3" type="ORF">HPO_12728</name>
</gene>
<organism evidence="3 4">
    <name type="scientific">Hyphomonas polymorpha PS728</name>
    <dbReference type="NCBI Taxonomy" id="1280954"/>
    <lineage>
        <taxon>Bacteria</taxon>
        <taxon>Pseudomonadati</taxon>
        <taxon>Pseudomonadota</taxon>
        <taxon>Alphaproteobacteria</taxon>
        <taxon>Hyphomonadales</taxon>
        <taxon>Hyphomonadaceae</taxon>
        <taxon>Hyphomonas</taxon>
    </lineage>
</organism>
<dbReference type="Pfam" id="PF04397">
    <property type="entry name" value="LytTR"/>
    <property type="match status" value="1"/>
</dbReference>
<dbReference type="InterPro" id="IPR007492">
    <property type="entry name" value="LytTR_DNA-bd_dom"/>
</dbReference>
<reference evidence="3 4" key="1">
    <citation type="journal article" date="2014" name="Antonie Van Leeuwenhoek">
        <title>Hyphomonas beringensis sp. nov. and Hyphomonas chukchiensis sp. nov., isolated from surface seawater of the Bering Sea and Chukchi Sea.</title>
        <authorList>
            <person name="Li C."/>
            <person name="Lai Q."/>
            <person name="Li G."/>
            <person name="Dong C."/>
            <person name="Wang J."/>
            <person name="Liao Y."/>
            <person name="Shao Z."/>
        </authorList>
    </citation>
    <scope>NUCLEOTIDE SEQUENCE [LARGE SCALE GENOMIC DNA]</scope>
    <source>
        <strain evidence="3 4">PS728</strain>
    </source>
</reference>
<feature type="domain" description="HTH LytTR-type" evidence="2">
    <location>
        <begin position="176"/>
        <end position="296"/>
    </location>
</feature>
<dbReference type="eggNOG" id="COG3279">
    <property type="taxonomic scope" value="Bacteria"/>
</dbReference>
<dbReference type="AlphaFoldDB" id="A0A062VIP7"/>
<keyword evidence="1" id="KW-0812">Transmembrane</keyword>
<feature type="transmembrane region" description="Helical" evidence="1">
    <location>
        <begin position="17"/>
        <end position="35"/>
    </location>
</feature>
<dbReference type="PROSITE" id="PS50930">
    <property type="entry name" value="HTH_LYTTR"/>
    <property type="match status" value="1"/>
</dbReference>
<name>A0A062VIP7_9PROT</name>